<dbReference type="EMBL" id="BAHC01000074">
    <property type="protein sequence ID" value="GAB89897.1"/>
    <property type="molecule type" value="Genomic_DNA"/>
</dbReference>
<protein>
    <submittedName>
        <fullName evidence="3">Putative phosphatase</fullName>
    </submittedName>
</protein>
<evidence type="ECO:0000313" key="4">
    <source>
        <dbReference type="Proteomes" id="UP000008363"/>
    </source>
</evidence>
<dbReference type="eggNOG" id="COG0406">
    <property type="taxonomic scope" value="Bacteria"/>
</dbReference>
<dbReference type="PANTHER" id="PTHR48100:SF15">
    <property type="entry name" value="SEDOHEPTULOSE 1,7-BISPHOSPHATASE"/>
    <property type="match status" value="1"/>
</dbReference>
<comment type="caution">
    <text evidence="3">The sequence shown here is derived from an EMBL/GenBank/DDBJ whole genome shotgun (WGS) entry which is preliminary data.</text>
</comment>
<feature type="binding site" evidence="2">
    <location>
        <begin position="96"/>
        <end position="99"/>
    </location>
    <ligand>
        <name>substrate</name>
    </ligand>
</feature>
<dbReference type="GO" id="GO:0016791">
    <property type="term" value="F:phosphatase activity"/>
    <property type="evidence" value="ECO:0007669"/>
    <property type="project" value="TreeGrafter"/>
</dbReference>
<name>K6WCI7_9ACTN</name>
<dbReference type="Gene3D" id="3.40.50.1240">
    <property type="entry name" value="Phosphoglycerate mutase-like"/>
    <property type="match status" value="1"/>
</dbReference>
<dbReference type="InterPro" id="IPR050275">
    <property type="entry name" value="PGM_Phosphatase"/>
</dbReference>
<organism evidence="3 4">
    <name type="scientific">Gordonia rhizosphera NBRC 16068</name>
    <dbReference type="NCBI Taxonomy" id="1108045"/>
    <lineage>
        <taxon>Bacteria</taxon>
        <taxon>Bacillati</taxon>
        <taxon>Actinomycetota</taxon>
        <taxon>Actinomycetes</taxon>
        <taxon>Mycobacteriales</taxon>
        <taxon>Gordoniaceae</taxon>
        <taxon>Gordonia</taxon>
    </lineage>
</organism>
<feature type="binding site" evidence="2">
    <location>
        <begin position="36"/>
        <end position="37"/>
    </location>
    <ligand>
        <name>substrate</name>
    </ligand>
</feature>
<dbReference type="CDD" id="cd07067">
    <property type="entry name" value="HP_PGM_like"/>
    <property type="match status" value="1"/>
</dbReference>
<accession>K6WCI7</accession>
<dbReference type="AlphaFoldDB" id="K6WCI7"/>
<dbReference type="OrthoDB" id="4697614at2"/>
<evidence type="ECO:0000256" key="2">
    <source>
        <dbReference type="PIRSR" id="PIRSR613078-2"/>
    </source>
</evidence>
<proteinExistence type="predicted"/>
<sequence length="216" mass="23721">MTADETSTTPSEHKRTSRVLLIRHGQTEWSLTDRHTGRTDIALTPRGEQDARALVGIAERLGLVEPYVFASPRRRAQRTAELAGLDVDEVDPAFAEWDYGDYEGLTRAQIHADHDPQWAVWTSGAPHGESVEQMTSRVDSAVDRVERRLATSDVIVVSHGHFSRSFVCRFLGWPIHQGADIDLRPAGAALLIVLGTDRRLSTLVGPEGAAATHASI</sequence>
<reference evidence="3 4" key="1">
    <citation type="submission" date="2012-08" db="EMBL/GenBank/DDBJ databases">
        <title>Whole genome shotgun sequence of Gordonia rhizosphera NBRC 16068.</title>
        <authorList>
            <person name="Takarada H."/>
            <person name="Isaki S."/>
            <person name="Hosoyama A."/>
            <person name="Tsuchikane K."/>
            <person name="Katsumata H."/>
            <person name="Baba S."/>
            <person name="Ohji S."/>
            <person name="Yamazaki S."/>
            <person name="Fujita N."/>
        </authorList>
    </citation>
    <scope>NUCLEOTIDE SEQUENCE [LARGE SCALE GENOMIC DNA]</scope>
    <source>
        <strain evidence="3 4">NBRC 16068</strain>
    </source>
</reference>
<dbReference type="STRING" id="1108045.GORHZ_074_00050"/>
<keyword evidence="4" id="KW-1185">Reference proteome</keyword>
<feature type="active site" description="Proton donor/acceptor" evidence="1">
    <location>
        <position position="96"/>
    </location>
</feature>
<feature type="active site" description="Tele-phosphohistidine intermediate" evidence="1">
    <location>
        <position position="24"/>
    </location>
</feature>
<dbReference type="SUPFAM" id="SSF53254">
    <property type="entry name" value="Phosphoglycerate mutase-like"/>
    <property type="match status" value="1"/>
</dbReference>
<dbReference type="Pfam" id="PF00300">
    <property type="entry name" value="His_Phos_1"/>
    <property type="match status" value="1"/>
</dbReference>
<dbReference type="InterPro" id="IPR029033">
    <property type="entry name" value="His_PPase_superfam"/>
</dbReference>
<dbReference type="Proteomes" id="UP000008363">
    <property type="component" value="Unassembled WGS sequence"/>
</dbReference>
<dbReference type="PANTHER" id="PTHR48100">
    <property type="entry name" value="BROAD-SPECIFICITY PHOSPHATASE YOR283W-RELATED"/>
    <property type="match status" value="1"/>
</dbReference>
<feature type="binding site" evidence="2">
    <location>
        <position position="75"/>
    </location>
    <ligand>
        <name>substrate</name>
    </ligand>
</feature>
<evidence type="ECO:0000313" key="3">
    <source>
        <dbReference type="EMBL" id="GAB89897.1"/>
    </source>
</evidence>
<dbReference type="SMART" id="SM00855">
    <property type="entry name" value="PGAM"/>
    <property type="match status" value="1"/>
</dbReference>
<gene>
    <name evidence="3" type="ORF">GORHZ_074_00050</name>
</gene>
<evidence type="ECO:0000256" key="1">
    <source>
        <dbReference type="PIRSR" id="PIRSR613078-1"/>
    </source>
</evidence>
<dbReference type="RefSeq" id="WP_006332300.1">
    <property type="nucleotide sequence ID" value="NZ_BAHC01000074.1"/>
</dbReference>
<dbReference type="InterPro" id="IPR013078">
    <property type="entry name" value="His_Pase_superF_clade-1"/>
</dbReference>